<evidence type="ECO:0000256" key="1">
    <source>
        <dbReference type="SAM" id="Phobius"/>
    </source>
</evidence>
<gene>
    <name evidence="2" type="ORF">B5F14_02975</name>
</gene>
<name>A0A1Y4M066_9FIRM</name>
<feature type="transmembrane region" description="Helical" evidence="1">
    <location>
        <begin position="105"/>
        <end position="126"/>
    </location>
</feature>
<protein>
    <submittedName>
        <fullName evidence="2">Uncharacterized protein</fullName>
    </submittedName>
</protein>
<keyword evidence="3" id="KW-1185">Reference proteome</keyword>
<keyword evidence="1" id="KW-1133">Transmembrane helix</keyword>
<comment type="caution">
    <text evidence="2">The sequence shown here is derived from an EMBL/GenBank/DDBJ whole genome shotgun (WGS) entry which is preliminary data.</text>
</comment>
<feature type="transmembrane region" description="Helical" evidence="1">
    <location>
        <begin position="76"/>
        <end position="93"/>
    </location>
</feature>
<organism evidence="2 3">
    <name type="scientific">Faecalitalea cylindroides</name>
    <dbReference type="NCBI Taxonomy" id="39483"/>
    <lineage>
        <taxon>Bacteria</taxon>
        <taxon>Bacillati</taxon>
        <taxon>Bacillota</taxon>
        <taxon>Erysipelotrichia</taxon>
        <taxon>Erysipelotrichales</taxon>
        <taxon>Erysipelotrichaceae</taxon>
        <taxon>Faecalitalea</taxon>
    </lineage>
</organism>
<reference evidence="3" key="1">
    <citation type="submission" date="2017-04" db="EMBL/GenBank/DDBJ databases">
        <title>Function of individual gut microbiota members based on whole genome sequencing of pure cultures obtained from chicken caecum.</title>
        <authorList>
            <person name="Medvecky M."/>
            <person name="Cejkova D."/>
            <person name="Polansky O."/>
            <person name="Karasova D."/>
            <person name="Kubasova T."/>
            <person name="Cizek A."/>
            <person name="Rychlik I."/>
        </authorList>
    </citation>
    <scope>NUCLEOTIDE SEQUENCE [LARGE SCALE GENOMIC DNA]</scope>
    <source>
        <strain evidence="3">An178</strain>
    </source>
</reference>
<proteinExistence type="predicted"/>
<evidence type="ECO:0000313" key="2">
    <source>
        <dbReference type="EMBL" id="OUP61289.1"/>
    </source>
</evidence>
<feature type="transmembrane region" description="Helical" evidence="1">
    <location>
        <begin position="47"/>
        <end position="64"/>
    </location>
</feature>
<evidence type="ECO:0000313" key="3">
    <source>
        <dbReference type="Proteomes" id="UP000195447"/>
    </source>
</evidence>
<feature type="transmembrane region" description="Helical" evidence="1">
    <location>
        <begin position="21"/>
        <end position="41"/>
    </location>
</feature>
<dbReference type="AlphaFoldDB" id="A0A1Y4M066"/>
<feature type="transmembrane region" description="Helical" evidence="1">
    <location>
        <begin position="224"/>
        <end position="242"/>
    </location>
</feature>
<keyword evidence="1" id="KW-0812">Transmembrane</keyword>
<dbReference type="RefSeq" id="WP_087158315.1">
    <property type="nucleotide sequence ID" value="NZ_NFKM01000004.1"/>
</dbReference>
<dbReference type="EMBL" id="NFKM01000004">
    <property type="protein sequence ID" value="OUP61289.1"/>
    <property type="molecule type" value="Genomic_DNA"/>
</dbReference>
<accession>A0A1Y4M066</accession>
<keyword evidence="1" id="KW-0472">Membrane</keyword>
<sequence>MKFIKQYKEALSMELREHRSSFLVYMVLRLLVILVLILQIFNQNWENVFYALLTLLLLIVPSVVQMTFKIELPITLEIIILLFIFAAEILGEIDDFYLKYSNWDTMLHTMNGFLAAAIGYSLVDILNKSKKAKFELSPIFICIVAFTFSMTIGVIWEFFEFSMDTFFAMDTQKDTIIHTINSVSIDPSGAMTSISDIKNVMIDGQALNINGYLDIGLIDTTEDLFVNFIGAIIFSIFGFFYTKNQDKKNIAALFVPRKKSKERDYLELVKKNEE</sequence>
<dbReference type="InterPro" id="IPR014509">
    <property type="entry name" value="YjdF-like"/>
</dbReference>
<dbReference type="Pfam" id="PF09997">
    <property type="entry name" value="DUF2238"/>
    <property type="match status" value="1"/>
</dbReference>
<feature type="transmembrane region" description="Helical" evidence="1">
    <location>
        <begin position="138"/>
        <end position="159"/>
    </location>
</feature>
<dbReference type="Proteomes" id="UP000195447">
    <property type="component" value="Unassembled WGS sequence"/>
</dbReference>